<proteinExistence type="predicted"/>
<reference evidence="3" key="1">
    <citation type="journal article" date="2015" name="Nat. Genet.">
        <title>The genome and transcriptome of the zoonotic hookworm Ancylostoma ceylanicum identify infection-specific gene families.</title>
        <authorList>
            <person name="Schwarz E.M."/>
            <person name="Hu Y."/>
            <person name="Antoshechkin I."/>
            <person name="Miller M.M."/>
            <person name="Sternberg P.W."/>
            <person name="Aroian R.V."/>
        </authorList>
    </citation>
    <scope>NUCLEOTIDE SEQUENCE</scope>
    <source>
        <strain evidence="3">HY135</strain>
    </source>
</reference>
<dbReference type="EMBL" id="JARK01000491">
    <property type="protein sequence ID" value="EYC36494.1"/>
    <property type="molecule type" value="Genomic_DNA"/>
</dbReference>
<evidence type="ECO:0000313" key="3">
    <source>
        <dbReference type="Proteomes" id="UP000024635"/>
    </source>
</evidence>
<sequence length="68" mass="7549">MLNSGCVNASNSRISGYLTIAKEQCSITGHAGTDQGRRSPASRSWSDQRQQRRQTPLVLRFRQCTAPL</sequence>
<evidence type="ECO:0000256" key="1">
    <source>
        <dbReference type="SAM" id="MobiDB-lite"/>
    </source>
</evidence>
<gene>
    <name evidence="2" type="primary">Acey_s0891.g2894</name>
    <name evidence="2" type="ORF">Y032_0891g2894</name>
</gene>
<comment type="caution">
    <text evidence="2">The sequence shown here is derived from an EMBL/GenBank/DDBJ whole genome shotgun (WGS) entry which is preliminary data.</text>
</comment>
<accession>A0A016W9J0</accession>
<dbReference type="AlphaFoldDB" id="A0A016W9J0"/>
<keyword evidence="3" id="KW-1185">Reference proteome</keyword>
<feature type="region of interest" description="Disordered" evidence="1">
    <location>
        <begin position="29"/>
        <end position="56"/>
    </location>
</feature>
<evidence type="ECO:0000313" key="2">
    <source>
        <dbReference type="EMBL" id="EYC36494.1"/>
    </source>
</evidence>
<organism evidence="2 3">
    <name type="scientific">Ancylostoma ceylanicum</name>
    <dbReference type="NCBI Taxonomy" id="53326"/>
    <lineage>
        <taxon>Eukaryota</taxon>
        <taxon>Metazoa</taxon>
        <taxon>Ecdysozoa</taxon>
        <taxon>Nematoda</taxon>
        <taxon>Chromadorea</taxon>
        <taxon>Rhabditida</taxon>
        <taxon>Rhabditina</taxon>
        <taxon>Rhabditomorpha</taxon>
        <taxon>Strongyloidea</taxon>
        <taxon>Ancylostomatidae</taxon>
        <taxon>Ancylostomatinae</taxon>
        <taxon>Ancylostoma</taxon>
    </lineage>
</organism>
<dbReference type="Proteomes" id="UP000024635">
    <property type="component" value="Unassembled WGS sequence"/>
</dbReference>
<name>A0A016W9J0_9BILA</name>
<protein>
    <submittedName>
        <fullName evidence="2">Uncharacterized protein</fullName>
    </submittedName>
</protein>